<reference evidence="2" key="1">
    <citation type="journal article" date="2019" name="Int. J. Syst. Evol. Microbiol.">
        <title>The Global Catalogue of Microorganisms (GCM) 10K type strain sequencing project: providing services to taxonomists for standard genome sequencing and annotation.</title>
        <authorList>
            <consortium name="The Broad Institute Genomics Platform"/>
            <consortium name="The Broad Institute Genome Sequencing Center for Infectious Disease"/>
            <person name="Wu L."/>
            <person name="Ma J."/>
        </authorList>
    </citation>
    <scope>NUCLEOTIDE SEQUENCE [LARGE SCALE GENOMIC DNA]</scope>
    <source>
        <strain evidence="2">KCTC 3913</strain>
    </source>
</reference>
<comment type="caution">
    <text evidence="1">The sequence shown here is derived from an EMBL/GenBank/DDBJ whole genome shotgun (WGS) entry which is preliminary data.</text>
</comment>
<organism evidence="1 2">
    <name type="scientific">Bacillus seohaeanensis</name>
    <dbReference type="NCBI Taxonomy" id="284580"/>
    <lineage>
        <taxon>Bacteria</taxon>
        <taxon>Bacillati</taxon>
        <taxon>Bacillota</taxon>
        <taxon>Bacilli</taxon>
        <taxon>Bacillales</taxon>
        <taxon>Bacillaceae</taxon>
        <taxon>Bacillus</taxon>
    </lineage>
</organism>
<keyword evidence="2" id="KW-1185">Reference proteome</keyword>
<proteinExistence type="predicted"/>
<dbReference type="RefSeq" id="WP_377936384.1">
    <property type="nucleotide sequence ID" value="NZ_JBHUMF010000031.1"/>
</dbReference>
<sequence>MTPYYEYLPQKLSKDAIWKYPNAVKLYIYLKQRAEVSMYTFEEKQVFTICSYETIASDISENGKRISKSTIKRNVERLVKQGLLKVEGVSYGTRFIIL</sequence>
<evidence type="ECO:0000313" key="1">
    <source>
        <dbReference type="EMBL" id="MFD2681841.1"/>
    </source>
</evidence>
<dbReference type="EMBL" id="JBHUMF010000031">
    <property type="protein sequence ID" value="MFD2681841.1"/>
    <property type="molecule type" value="Genomic_DNA"/>
</dbReference>
<evidence type="ECO:0008006" key="3">
    <source>
        <dbReference type="Google" id="ProtNLM"/>
    </source>
</evidence>
<name>A0ABW5RUT3_9BACI</name>
<accession>A0ABW5RUT3</accession>
<protein>
    <recommendedName>
        <fullName evidence="3">Helix-turn-helix domain-containing protein</fullName>
    </recommendedName>
</protein>
<gene>
    <name evidence="1" type="ORF">ACFSUL_13955</name>
</gene>
<evidence type="ECO:0000313" key="2">
    <source>
        <dbReference type="Proteomes" id="UP001597506"/>
    </source>
</evidence>
<dbReference type="Proteomes" id="UP001597506">
    <property type="component" value="Unassembled WGS sequence"/>
</dbReference>